<feature type="compositionally biased region" description="Polar residues" evidence="1">
    <location>
        <begin position="45"/>
        <end position="58"/>
    </location>
</feature>
<evidence type="ECO:0000256" key="1">
    <source>
        <dbReference type="SAM" id="MobiDB-lite"/>
    </source>
</evidence>
<comment type="caution">
    <text evidence="2">The sequence shown here is derived from an EMBL/GenBank/DDBJ whole genome shotgun (WGS) entry which is preliminary data.</text>
</comment>
<organism evidence="2 3">
    <name type="scientific">Symbiodinium microadriaticum</name>
    <name type="common">Dinoflagellate</name>
    <name type="synonym">Zooxanthella microadriatica</name>
    <dbReference type="NCBI Taxonomy" id="2951"/>
    <lineage>
        <taxon>Eukaryota</taxon>
        <taxon>Sar</taxon>
        <taxon>Alveolata</taxon>
        <taxon>Dinophyceae</taxon>
        <taxon>Suessiales</taxon>
        <taxon>Symbiodiniaceae</taxon>
        <taxon>Symbiodinium</taxon>
    </lineage>
</organism>
<keyword evidence="3" id="KW-1185">Reference proteome</keyword>
<protein>
    <submittedName>
        <fullName evidence="2">Uncharacterized protein</fullName>
    </submittedName>
</protein>
<proteinExistence type="predicted"/>
<accession>A0A1Q9D1N7</accession>
<feature type="compositionally biased region" description="Low complexity" evidence="1">
    <location>
        <begin position="1"/>
        <end position="18"/>
    </location>
</feature>
<reference evidence="2 3" key="1">
    <citation type="submission" date="2016-02" db="EMBL/GenBank/DDBJ databases">
        <title>Genome analysis of coral dinoflagellate symbionts highlights evolutionary adaptations to a symbiotic lifestyle.</title>
        <authorList>
            <person name="Aranda M."/>
            <person name="Li Y."/>
            <person name="Liew Y.J."/>
            <person name="Baumgarten S."/>
            <person name="Simakov O."/>
            <person name="Wilson M."/>
            <person name="Piel J."/>
            <person name="Ashoor H."/>
            <person name="Bougouffa S."/>
            <person name="Bajic V.B."/>
            <person name="Ryu T."/>
            <person name="Ravasi T."/>
            <person name="Bayer T."/>
            <person name="Micklem G."/>
            <person name="Kim H."/>
            <person name="Bhak J."/>
            <person name="Lajeunesse T.C."/>
            <person name="Voolstra C.R."/>
        </authorList>
    </citation>
    <scope>NUCLEOTIDE SEQUENCE [LARGE SCALE GENOMIC DNA]</scope>
    <source>
        <strain evidence="2 3">CCMP2467</strain>
    </source>
</reference>
<dbReference type="Proteomes" id="UP000186817">
    <property type="component" value="Unassembled WGS sequence"/>
</dbReference>
<gene>
    <name evidence="2" type="ORF">AK812_SmicGene29458</name>
</gene>
<feature type="compositionally biased region" description="Low complexity" evidence="1">
    <location>
        <begin position="29"/>
        <end position="41"/>
    </location>
</feature>
<feature type="region of interest" description="Disordered" evidence="1">
    <location>
        <begin position="1"/>
        <end position="58"/>
    </location>
</feature>
<evidence type="ECO:0000313" key="2">
    <source>
        <dbReference type="EMBL" id="OLP89091.1"/>
    </source>
</evidence>
<evidence type="ECO:0000313" key="3">
    <source>
        <dbReference type="Proteomes" id="UP000186817"/>
    </source>
</evidence>
<sequence>MPAQHAPYPSYSRSPAPSTVDMRGSLENPSSAPSPLSGGAAWELSDSSHQSLNLSTNSSSRQVLQIHASKCHARVSDAAPILRTGFAVEALALTDNGAAVCLEMEGAVRDSGTFV</sequence>
<dbReference type="EMBL" id="LSRX01000777">
    <property type="protein sequence ID" value="OLP89091.1"/>
    <property type="molecule type" value="Genomic_DNA"/>
</dbReference>
<name>A0A1Q9D1N7_SYMMI</name>
<dbReference type="AlphaFoldDB" id="A0A1Q9D1N7"/>